<dbReference type="GO" id="GO:0016788">
    <property type="term" value="F:hydrolase activity, acting on ester bonds"/>
    <property type="evidence" value="ECO:0007669"/>
    <property type="project" value="InterPro"/>
</dbReference>
<accession>A0A4P8YIU6</accession>
<gene>
    <name evidence="2" type="ORF">FEM41_13915</name>
</gene>
<dbReference type="RefSeq" id="WP_138096532.1">
    <property type="nucleotide sequence ID" value="NZ_CP040428.1"/>
</dbReference>
<dbReference type="EMBL" id="CP040428">
    <property type="protein sequence ID" value="QCT20659.1"/>
    <property type="molecule type" value="Genomic_DNA"/>
</dbReference>
<dbReference type="GO" id="GO:0005737">
    <property type="term" value="C:cytoplasm"/>
    <property type="evidence" value="ECO:0007669"/>
    <property type="project" value="InterPro"/>
</dbReference>
<sequence>MADTHHKPRSAISKTQRNLTVGYISTRHENRATGMTTYYSRHPSLHLKGNWLGEAGFETGSPVKVHIESGRTIICFG</sequence>
<evidence type="ECO:0000259" key="1">
    <source>
        <dbReference type="Pfam" id="PF08845"/>
    </source>
</evidence>
<dbReference type="OrthoDB" id="6053337at2"/>
<protein>
    <submittedName>
        <fullName evidence="2">Type I toxin-antitoxin system SymE family toxin</fullName>
    </submittedName>
</protein>
<dbReference type="GO" id="GO:0016070">
    <property type="term" value="P:RNA metabolic process"/>
    <property type="evidence" value="ECO:0007669"/>
    <property type="project" value="InterPro"/>
</dbReference>
<dbReference type="KEGG" id="izh:FEM41_13915"/>
<feature type="domain" description="Toxin SymE-like" evidence="1">
    <location>
        <begin position="16"/>
        <end position="74"/>
    </location>
</feature>
<reference evidence="2 3" key="1">
    <citation type="submission" date="2019-05" db="EMBL/GenBank/DDBJ databases">
        <title>Complete genome sequence of Izhakiella calystegiae KSNA2, an endophyte isolated from beach morning glory (Calystegia soldanella).</title>
        <authorList>
            <person name="Jiang L."/>
            <person name="Jeong J.C."/>
            <person name="Kim C.Y."/>
            <person name="Kim D.H."/>
            <person name="Kim S.W."/>
            <person name="Lee j."/>
        </authorList>
    </citation>
    <scope>NUCLEOTIDE SEQUENCE [LARGE SCALE GENOMIC DNA]</scope>
    <source>
        <strain evidence="2 3">KSNA2</strain>
    </source>
</reference>
<dbReference type="Pfam" id="PF08845">
    <property type="entry name" value="SymE_toxin"/>
    <property type="match status" value="1"/>
</dbReference>
<evidence type="ECO:0000313" key="3">
    <source>
        <dbReference type="Proteomes" id="UP000302163"/>
    </source>
</evidence>
<organism evidence="2 3">
    <name type="scientific">Jejubacter calystegiae</name>
    <dbReference type="NCBI Taxonomy" id="2579935"/>
    <lineage>
        <taxon>Bacteria</taxon>
        <taxon>Pseudomonadati</taxon>
        <taxon>Pseudomonadota</taxon>
        <taxon>Gammaproteobacteria</taxon>
        <taxon>Enterobacterales</taxon>
        <taxon>Enterobacteriaceae</taxon>
        <taxon>Jejubacter</taxon>
    </lineage>
</organism>
<dbReference type="Proteomes" id="UP000302163">
    <property type="component" value="Chromosome"/>
</dbReference>
<dbReference type="GO" id="GO:0003723">
    <property type="term" value="F:RNA binding"/>
    <property type="evidence" value="ECO:0007669"/>
    <property type="project" value="InterPro"/>
</dbReference>
<name>A0A4P8YIU6_9ENTR</name>
<dbReference type="InterPro" id="IPR014944">
    <property type="entry name" value="Toxin_SymE-like"/>
</dbReference>
<proteinExistence type="predicted"/>
<dbReference type="AlphaFoldDB" id="A0A4P8YIU6"/>
<evidence type="ECO:0000313" key="2">
    <source>
        <dbReference type="EMBL" id="QCT20659.1"/>
    </source>
</evidence>
<keyword evidence="3" id="KW-1185">Reference proteome</keyword>